<evidence type="ECO:0008006" key="4">
    <source>
        <dbReference type="Google" id="ProtNLM"/>
    </source>
</evidence>
<name>A0A238K6S0_9RHOB</name>
<dbReference type="InterPro" id="IPR007433">
    <property type="entry name" value="DUF481"/>
</dbReference>
<dbReference type="OrthoDB" id="7631035at2"/>
<dbReference type="RefSeq" id="WP_094020481.1">
    <property type="nucleotide sequence ID" value="NZ_FXYF01000004.1"/>
</dbReference>
<accession>A0A238K6S0</accession>
<keyword evidence="1" id="KW-0732">Signal</keyword>
<evidence type="ECO:0000256" key="1">
    <source>
        <dbReference type="SAM" id="SignalP"/>
    </source>
</evidence>
<dbReference type="Proteomes" id="UP000207598">
    <property type="component" value="Unassembled WGS sequence"/>
</dbReference>
<dbReference type="AlphaFoldDB" id="A0A238K6S0"/>
<gene>
    <name evidence="2" type="ORF">MAA8898_01630</name>
</gene>
<sequence length="274" mass="30222">MKNGLAISASILALLVAAPAFAQGALVGVETLDDRIDDIQEAVDEDFADADDKQRFGPNQFAQGWTGSVALGFSATSGNTDTVDLDLAGRLRYGSGPWNHTFGFAVEFAEDNDVRNKEEAFVTYDVNRYFNDQVYMFGLASVRYDGFDSNEWDAFLGIGPGYRAINTATQTWRLQAGPGVRYLKDRTGSDTTEVAGIASSRYYYAFSDTVFLTNDTDILFSETDTVVTNDLGVNFRVTDRLATRVSYRSEWDDSPLKNFDASDNELSVSLVYGF</sequence>
<dbReference type="SUPFAM" id="SSF56925">
    <property type="entry name" value="OMPA-like"/>
    <property type="match status" value="1"/>
</dbReference>
<organism evidence="2 3">
    <name type="scientific">Maliponia aquimaris</name>
    <dbReference type="NCBI Taxonomy" id="1673631"/>
    <lineage>
        <taxon>Bacteria</taxon>
        <taxon>Pseudomonadati</taxon>
        <taxon>Pseudomonadota</taxon>
        <taxon>Alphaproteobacteria</taxon>
        <taxon>Rhodobacterales</taxon>
        <taxon>Paracoccaceae</taxon>
        <taxon>Maliponia</taxon>
    </lineage>
</organism>
<dbReference type="Pfam" id="PF04338">
    <property type="entry name" value="DUF481"/>
    <property type="match status" value="1"/>
</dbReference>
<feature type="chain" id="PRO_5013099465" description="Salt-induced outer membrane protein" evidence="1">
    <location>
        <begin position="23"/>
        <end position="274"/>
    </location>
</feature>
<feature type="signal peptide" evidence="1">
    <location>
        <begin position="1"/>
        <end position="22"/>
    </location>
</feature>
<keyword evidence="3" id="KW-1185">Reference proteome</keyword>
<dbReference type="InterPro" id="IPR011250">
    <property type="entry name" value="OMP/PagP_B-barrel"/>
</dbReference>
<dbReference type="EMBL" id="FXYF01000004">
    <property type="protein sequence ID" value="SMX38611.1"/>
    <property type="molecule type" value="Genomic_DNA"/>
</dbReference>
<reference evidence="2 3" key="1">
    <citation type="submission" date="2017-05" db="EMBL/GenBank/DDBJ databases">
        <authorList>
            <person name="Song R."/>
            <person name="Chenine A.L."/>
            <person name="Ruprecht R.M."/>
        </authorList>
    </citation>
    <scope>NUCLEOTIDE SEQUENCE [LARGE SCALE GENOMIC DNA]</scope>
    <source>
        <strain evidence="2 3">CECT 8898</strain>
    </source>
</reference>
<evidence type="ECO:0000313" key="3">
    <source>
        <dbReference type="Proteomes" id="UP000207598"/>
    </source>
</evidence>
<evidence type="ECO:0000313" key="2">
    <source>
        <dbReference type="EMBL" id="SMX38611.1"/>
    </source>
</evidence>
<protein>
    <recommendedName>
        <fullName evidence="4">Salt-induced outer membrane protein</fullName>
    </recommendedName>
</protein>
<proteinExistence type="predicted"/>